<keyword evidence="4 8" id="KW-0547">Nucleotide-binding</keyword>
<organism evidence="10 11">
    <name type="scientific">Asprobacillus argus</name>
    <dbReference type="NCBI Taxonomy" id="3076534"/>
    <lineage>
        <taxon>Bacteria</taxon>
        <taxon>Pseudomonadati</taxon>
        <taxon>Bacteroidota</taxon>
        <taxon>Flavobacteriia</taxon>
        <taxon>Flavobacteriales</taxon>
        <taxon>Flavobacteriaceae</taxon>
        <taxon>Asprobacillus</taxon>
    </lineage>
</organism>
<evidence type="ECO:0000313" key="11">
    <source>
        <dbReference type="Proteomes" id="UP001257277"/>
    </source>
</evidence>
<evidence type="ECO:0000256" key="2">
    <source>
        <dbReference type="ARBA" id="ARBA00022679"/>
    </source>
</evidence>
<protein>
    <recommendedName>
        <fullName evidence="8">Probable molybdenum cofactor guanylyltransferase</fullName>
        <shortName evidence="8">MoCo guanylyltransferase</shortName>
        <ecNumber evidence="8">2.7.7.77</ecNumber>
    </recommendedName>
    <alternativeName>
        <fullName evidence="8">GTP:molybdopterin guanylyltransferase</fullName>
    </alternativeName>
    <alternativeName>
        <fullName evidence="8">Mo-MPT guanylyltransferase</fullName>
    </alternativeName>
    <alternativeName>
        <fullName evidence="8">Molybdopterin guanylyltransferase</fullName>
    </alternativeName>
    <alternativeName>
        <fullName evidence="8">Molybdopterin-guanine dinucleotide synthase</fullName>
        <shortName evidence="8">MGD synthase</shortName>
    </alternativeName>
</protein>
<keyword evidence="7 8" id="KW-0501">Molybdenum cofactor biosynthesis</keyword>
<dbReference type="PANTHER" id="PTHR19136:SF81">
    <property type="entry name" value="MOLYBDENUM COFACTOR GUANYLYLTRANSFERASE"/>
    <property type="match status" value="1"/>
</dbReference>
<feature type="binding site" evidence="8">
    <location>
        <position position="258"/>
    </location>
    <ligand>
        <name>GTP</name>
        <dbReference type="ChEBI" id="CHEBI:37565"/>
    </ligand>
</feature>
<dbReference type="InterPro" id="IPR013482">
    <property type="entry name" value="Molybde_CF_guanTrfase"/>
</dbReference>
<comment type="cofactor">
    <cofactor evidence="8">
        <name>Mg(2+)</name>
        <dbReference type="ChEBI" id="CHEBI:18420"/>
    </cofactor>
</comment>
<dbReference type="InterPro" id="IPR029044">
    <property type="entry name" value="Nucleotide-diphossugar_trans"/>
</dbReference>
<dbReference type="Pfam" id="PF12804">
    <property type="entry name" value="NTP_transf_3"/>
    <property type="match status" value="1"/>
</dbReference>
<proteinExistence type="inferred from homology"/>
<dbReference type="PANTHER" id="PTHR19136">
    <property type="entry name" value="MOLYBDENUM COFACTOR GUANYLYLTRANSFERASE"/>
    <property type="match status" value="1"/>
</dbReference>
<comment type="caution">
    <text evidence="8">Lacks conserved residue(s) required for the propagation of feature annotation.</text>
</comment>
<dbReference type="RefSeq" id="WP_349241960.1">
    <property type="nucleotide sequence ID" value="NZ_JAVTTO010000003.1"/>
</dbReference>
<name>A0ABU3LG73_9FLAO</name>
<gene>
    <name evidence="8" type="primary">mobA</name>
    <name evidence="10" type="ORF">RQM59_09955</name>
</gene>
<evidence type="ECO:0000256" key="6">
    <source>
        <dbReference type="ARBA" id="ARBA00023134"/>
    </source>
</evidence>
<keyword evidence="5 8" id="KW-0460">Magnesium</keyword>
<dbReference type="Gene3D" id="3.90.550.10">
    <property type="entry name" value="Spore Coat Polysaccharide Biosynthesis Protein SpsA, Chain A"/>
    <property type="match status" value="1"/>
</dbReference>
<dbReference type="EC" id="2.7.7.77" evidence="8"/>
<evidence type="ECO:0000256" key="1">
    <source>
        <dbReference type="ARBA" id="ARBA00022490"/>
    </source>
</evidence>
<comment type="catalytic activity">
    <reaction evidence="8">
        <text>Mo-molybdopterin + GTP + H(+) = Mo-molybdopterin guanine dinucleotide + diphosphate</text>
        <dbReference type="Rhea" id="RHEA:34243"/>
        <dbReference type="ChEBI" id="CHEBI:15378"/>
        <dbReference type="ChEBI" id="CHEBI:33019"/>
        <dbReference type="ChEBI" id="CHEBI:37565"/>
        <dbReference type="ChEBI" id="CHEBI:71302"/>
        <dbReference type="ChEBI" id="CHEBI:71310"/>
        <dbReference type="EC" id="2.7.7.77"/>
    </reaction>
</comment>
<dbReference type="GO" id="GO:0016740">
    <property type="term" value="F:transferase activity"/>
    <property type="evidence" value="ECO:0007669"/>
    <property type="project" value="UniProtKB-KW"/>
</dbReference>
<comment type="similarity">
    <text evidence="8">Belongs to the MobA family.</text>
</comment>
<evidence type="ECO:0000256" key="7">
    <source>
        <dbReference type="ARBA" id="ARBA00023150"/>
    </source>
</evidence>
<comment type="subcellular location">
    <subcellularLocation>
        <location evidence="8">Cytoplasm</location>
    </subcellularLocation>
</comment>
<dbReference type="Proteomes" id="UP001257277">
    <property type="component" value="Unassembled WGS sequence"/>
</dbReference>
<evidence type="ECO:0000313" key="10">
    <source>
        <dbReference type="EMBL" id="MDT7832702.1"/>
    </source>
</evidence>
<comment type="caution">
    <text evidence="10">The sequence shown here is derived from an EMBL/GenBank/DDBJ whole genome shotgun (WGS) entry which is preliminary data.</text>
</comment>
<evidence type="ECO:0000256" key="3">
    <source>
        <dbReference type="ARBA" id="ARBA00022723"/>
    </source>
</evidence>
<dbReference type="HAMAP" id="MF_00316">
    <property type="entry name" value="MobA"/>
    <property type="match status" value="1"/>
</dbReference>
<keyword evidence="6 8" id="KW-0342">GTP-binding</keyword>
<keyword evidence="2 8" id="KW-0808">Transferase</keyword>
<feature type="binding site" evidence="8">
    <location>
        <position position="291"/>
    </location>
    <ligand>
        <name>Mg(2+)</name>
        <dbReference type="ChEBI" id="CHEBI:18420"/>
    </ligand>
</feature>
<dbReference type="SUPFAM" id="SSF53448">
    <property type="entry name" value="Nucleotide-diphospho-sugar transferases"/>
    <property type="match status" value="1"/>
</dbReference>
<feature type="domain" description="MobA-like NTP transferase" evidence="9">
    <location>
        <begin position="187"/>
        <end position="345"/>
    </location>
</feature>
<keyword evidence="11" id="KW-1185">Reference proteome</keyword>
<keyword evidence="1 8" id="KW-0963">Cytoplasm</keyword>
<comment type="domain">
    <text evidence="8">The N-terminal domain determines nucleotide recognition and specific binding, while the C-terminal domain determines the specific binding to the target protein.</text>
</comment>
<dbReference type="EMBL" id="JAVTTO010000003">
    <property type="protein sequence ID" value="MDT7832702.1"/>
    <property type="molecule type" value="Genomic_DNA"/>
</dbReference>
<comment type="function">
    <text evidence="8">Transfers a GMP moiety from GTP to Mo-molybdopterin (Mo-MPT) cofactor (Moco or molybdenum cofactor) to form Mo-molybdopterin guanine dinucleotide (Mo-MGD) cofactor.</text>
</comment>
<accession>A0ABU3LG73</accession>
<evidence type="ECO:0000259" key="9">
    <source>
        <dbReference type="Pfam" id="PF12804"/>
    </source>
</evidence>
<evidence type="ECO:0000256" key="4">
    <source>
        <dbReference type="ARBA" id="ARBA00022741"/>
    </source>
</evidence>
<feature type="binding site" evidence="8">
    <location>
        <position position="202"/>
    </location>
    <ligand>
        <name>GTP</name>
        <dbReference type="ChEBI" id="CHEBI:37565"/>
    </ligand>
</feature>
<keyword evidence="3 8" id="KW-0479">Metal-binding</keyword>
<evidence type="ECO:0000256" key="8">
    <source>
        <dbReference type="HAMAP-Rule" id="MF_00316"/>
    </source>
</evidence>
<evidence type="ECO:0000256" key="5">
    <source>
        <dbReference type="ARBA" id="ARBA00022842"/>
    </source>
</evidence>
<reference evidence="10 11" key="1">
    <citation type="submission" date="2023-09" db="EMBL/GenBank/DDBJ databases">
        <title>Novel taxa isolated from Blanes Bay.</title>
        <authorList>
            <person name="Rey-Velasco X."/>
            <person name="Lucena T."/>
        </authorList>
    </citation>
    <scope>NUCLEOTIDE SEQUENCE [LARGE SCALE GENOMIC DNA]</scope>
    <source>
        <strain evidence="10 11">S356</strain>
    </source>
</reference>
<sequence length="387" mass="43890">MKKHQKHTNITKRKNGNFAPNEISILGAKCGIIADLVYHVSSELSQFKLAYFDASHAKDVEDNKLSDFTFHHEGNLSITTSGPINEYVQRIQFSQFDYVFINGNHYAGSKQIVLLDPEKETSINKRIDQITDIQFFVKLTDEIAPFDALKKKFSNWEHIPQYGIDEIDKIKQHVFKLMLAAIPKVKGLVLTGGKSTRMGEDKSELNYHGKPQKQFVKELLEAQGFDTFYSVRPFDSAQGDKRVSNVISSEVEKSQYKDSIPDTFFNLGPFGGICSAFQKDPNSAWMVLATDLPFVNEDLVKLLLQKRNPSKVATAVKGKGKQFPEPLITIYEPKAYSVLLQYLAQGYSCPRKMLINSDVEVIEVEDHLIRNVNTPEEYQAAKKEIIN</sequence>
<feature type="binding site" evidence="8">
    <location>
        <position position="291"/>
    </location>
    <ligand>
        <name>GTP</name>
        <dbReference type="ChEBI" id="CHEBI:37565"/>
    </ligand>
</feature>
<feature type="binding site" evidence="8">
    <location>
        <begin position="190"/>
        <end position="192"/>
    </location>
    <ligand>
        <name>GTP</name>
        <dbReference type="ChEBI" id="CHEBI:37565"/>
    </ligand>
</feature>
<dbReference type="CDD" id="cd02503">
    <property type="entry name" value="MobA"/>
    <property type="match status" value="1"/>
</dbReference>
<dbReference type="InterPro" id="IPR025877">
    <property type="entry name" value="MobA-like_NTP_Trfase"/>
</dbReference>